<evidence type="ECO:0000313" key="3">
    <source>
        <dbReference type="Proteomes" id="UP000293360"/>
    </source>
</evidence>
<organism evidence="2 3">
    <name type="scientific">Monosporascus ibericus</name>
    <dbReference type="NCBI Taxonomy" id="155417"/>
    <lineage>
        <taxon>Eukaryota</taxon>
        <taxon>Fungi</taxon>
        <taxon>Dikarya</taxon>
        <taxon>Ascomycota</taxon>
        <taxon>Pezizomycotina</taxon>
        <taxon>Sordariomycetes</taxon>
        <taxon>Xylariomycetidae</taxon>
        <taxon>Xylariales</taxon>
        <taxon>Xylariales incertae sedis</taxon>
        <taxon>Monosporascus</taxon>
    </lineage>
</organism>
<evidence type="ECO:0008006" key="4">
    <source>
        <dbReference type="Google" id="ProtNLM"/>
    </source>
</evidence>
<dbReference type="OrthoDB" id="5308323at2759"/>
<feature type="signal peptide" evidence="1">
    <location>
        <begin position="1"/>
        <end position="21"/>
    </location>
</feature>
<accession>A0A4Q4SYV6</accession>
<evidence type="ECO:0000313" key="2">
    <source>
        <dbReference type="EMBL" id="RYO93966.1"/>
    </source>
</evidence>
<dbReference type="AlphaFoldDB" id="A0A4Q4SYV6"/>
<evidence type="ECO:0000256" key="1">
    <source>
        <dbReference type="SAM" id="SignalP"/>
    </source>
</evidence>
<comment type="caution">
    <text evidence="2">The sequence shown here is derived from an EMBL/GenBank/DDBJ whole genome shotgun (WGS) entry which is preliminary data.</text>
</comment>
<protein>
    <recommendedName>
        <fullName evidence="4">Ubiquitin 3 binding protein But2 C-terminal domain-containing protein</fullName>
    </recommendedName>
</protein>
<dbReference type="Proteomes" id="UP000293360">
    <property type="component" value="Unassembled WGS sequence"/>
</dbReference>
<keyword evidence="1" id="KW-0732">Signal</keyword>
<keyword evidence="3" id="KW-1185">Reference proteome</keyword>
<feature type="chain" id="PRO_5020820366" description="Ubiquitin 3 binding protein But2 C-terminal domain-containing protein" evidence="1">
    <location>
        <begin position="22"/>
        <end position="149"/>
    </location>
</feature>
<dbReference type="EMBL" id="QJNU01000574">
    <property type="protein sequence ID" value="RYO93966.1"/>
    <property type="molecule type" value="Genomic_DNA"/>
</dbReference>
<proteinExistence type="predicted"/>
<gene>
    <name evidence="2" type="ORF">DL764_007895</name>
</gene>
<name>A0A4Q4SYV6_9PEZI</name>
<sequence>MHFTTFILAALASASATTARALEPQRRAVTTVGLPDPAFRIDQAVDSWQAFRVDLPATECTLFYRFEPGFPVTQDGASQINVRDVDGNAPGAIVGTFSINAFDELPHVINTFQCRDPLTVRFEIASDEQPGSVQFDADTENGIFLSYNH</sequence>
<reference evidence="2 3" key="1">
    <citation type="submission" date="2018-06" db="EMBL/GenBank/DDBJ databases">
        <title>Complete Genomes of Monosporascus.</title>
        <authorList>
            <person name="Robinson A.J."/>
            <person name="Natvig D.O."/>
        </authorList>
    </citation>
    <scope>NUCLEOTIDE SEQUENCE [LARGE SCALE GENOMIC DNA]</scope>
    <source>
        <strain evidence="2 3">CBS 110550</strain>
    </source>
</reference>